<evidence type="ECO:0000313" key="2">
    <source>
        <dbReference type="Proteomes" id="UP000252139"/>
    </source>
</evidence>
<gene>
    <name evidence="1" type="ORF">CU097_005570</name>
</gene>
<dbReference type="EMBL" id="PJQL01003344">
    <property type="protein sequence ID" value="RCH81649.1"/>
    <property type="molecule type" value="Genomic_DNA"/>
</dbReference>
<protein>
    <submittedName>
        <fullName evidence="1">Uncharacterized protein</fullName>
    </submittedName>
</protein>
<dbReference type="Proteomes" id="UP000252139">
    <property type="component" value="Unassembled WGS sequence"/>
</dbReference>
<comment type="caution">
    <text evidence="1">The sequence shown here is derived from an EMBL/GenBank/DDBJ whole genome shotgun (WGS) entry which is preliminary data.</text>
</comment>
<dbReference type="AlphaFoldDB" id="A0A367IVK8"/>
<name>A0A367IVK8_RHIAZ</name>
<proteinExistence type="predicted"/>
<keyword evidence="2" id="KW-1185">Reference proteome</keyword>
<accession>A0A367IVK8</accession>
<evidence type="ECO:0000313" key="1">
    <source>
        <dbReference type="EMBL" id="RCH81649.1"/>
    </source>
</evidence>
<dbReference type="OrthoDB" id="2288618at2759"/>
<organism evidence="1 2">
    <name type="scientific">Rhizopus azygosporus</name>
    <name type="common">Rhizopus microsporus var. azygosporus</name>
    <dbReference type="NCBI Taxonomy" id="86630"/>
    <lineage>
        <taxon>Eukaryota</taxon>
        <taxon>Fungi</taxon>
        <taxon>Fungi incertae sedis</taxon>
        <taxon>Mucoromycota</taxon>
        <taxon>Mucoromycotina</taxon>
        <taxon>Mucoromycetes</taxon>
        <taxon>Mucorales</taxon>
        <taxon>Mucorineae</taxon>
        <taxon>Rhizopodaceae</taxon>
        <taxon>Rhizopus</taxon>
    </lineage>
</organism>
<sequence>MSTKAGPYGALSFGEFSIENILHICQFPKKDGASELKTSTSGVVIFSAEQGANVLVVSLILCVEADKPYHYDLCALLGPTTFMSL</sequence>
<reference evidence="1 2" key="1">
    <citation type="journal article" date="2018" name="G3 (Bethesda)">
        <title>Phylogenetic and Phylogenomic Definition of Rhizopus Species.</title>
        <authorList>
            <person name="Gryganskyi A.P."/>
            <person name="Golan J."/>
            <person name="Dolatabadi S."/>
            <person name="Mondo S."/>
            <person name="Robb S."/>
            <person name="Idnurm A."/>
            <person name="Muszewska A."/>
            <person name="Steczkiewicz K."/>
            <person name="Masonjones S."/>
            <person name="Liao H.L."/>
            <person name="Gajdeczka M.T."/>
            <person name="Anike F."/>
            <person name="Vuek A."/>
            <person name="Anishchenko I.M."/>
            <person name="Voigt K."/>
            <person name="de Hoog G.S."/>
            <person name="Smith M.E."/>
            <person name="Heitman J."/>
            <person name="Vilgalys R."/>
            <person name="Stajich J.E."/>
        </authorList>
    </citation>
    <scope>NUCLEOTIDE SEQUENCE [LARGE SCALE GENOMIC DNA]</scope>
    <source>
        <strain evidence="1 2">CBS 357.93</strain>
    </source>
</reference>